<evidence type="ECO:0000313" key="1">
    <source>
        <dbReference type="EMBL" id="CAN0488493.1"/>
    </source>
</evidence>
<dbReference type="Proteomes" id="UP001162501">
    <property type="component" value="Chromosome 33"/>
</dbReference>
<protein>
    <submittedName>
        <fullName evidence="1">Uncharacterized protein</fullName>
    </submittedName>
</protein>
<sequence>MSGPPYWENSSLLDRISDFGGCWSCFCSLQTPEHPHCGLSQPSLMAARWSVFTAARPLLLWNAKGCPGSTSSVIHGLPRTFCWQSWIIQQSLGQGRIGKLEWDCHDWLK</sequence>
<gene>
    <name evidence="1" type="ORF">MRATA1EN22A_LOCUS21453</name>
</gene>
<organism evidence="1 2">
    <name type="scientific">Rangifer tarandus platyrhynchus</name>
    <name type="common">Svalbard reindeer</name>
    <dbReference type="NCBI Taxonomy" id="3082113"/>
    <lineage>
        <taxon>Eukaryota</taxon>
        <taxon>Metazoa</taxon>
        <taxon>Chordata</taxon>
        <taxon>Craniata</taxon>
        <taxon>Vertebrata</taxon>
        <taxon>Euteleostomi</taxon>
        <taxon>Mammalia</taxon>
        <taxon>Eutheria</taxon>
        <taxon>Laurasiatheria</taxon>
        <taxon>Artiodactyla</taxon>
        <taxon>Ruminantia</taxon>
        <taxon>Pecora</taxon>
        <taxon>Cervidae</taxon>
        <taxon>Odocoileinae</taxon>
        <taxon>Rangifer</taxon>
    </lineage>
</organism>
<name>A0AC59ZTD9_RANTA</name>
<reference evidence="1" key="1">
    <citation type="submission" date="2023-05" db="EMBL/GenBank/DDBJ databases">
        <authorList>
            <consortium name="ELIXIR-Norway"/>
        </authorList>
    </citation>
    <scope>NUCLEOTIDE SEQUENCE</scope>
</reference>
<reference evidence="1" key="2">
    <citation type="submission" date="2025-03" db="EMBL/GenBank/DDBJ databases">
        <authorList>
            <consortium name="ELIXIR-Norway"/>
            <consortium name="Elixir Norway"/>
        </authorList>
    </citation>
    <scope>NUCLEOTIDE SEQUENCE</scope>
</reference>
<dbReference type="EMBL" id="OX596117">
    <property type="protein sequence ID" value="CAN0488493.1"/>
    <property type="molecule type" value="Genomic_DNA"/>
</dbReference>
<evidence type="ECO:0000313" key="2">
    <source>
        <dbReference type="Proteomes" id="UP001162501"/>
    </source>
</evidence>
<proteinExistence type="predicted"/>
<accession>A0AC59ZTD9</accession>